<dbReference type="GO" id="GO:0000139">
    <property type="term" value="C:Golgi membrane"/>
    <property type="evidence" value="ECO:0007669"/>
    <property type="project" value="UniProtKB-SubCell"/>
</dbReference>
<evidence type="ECO:0000256" key="4">
    <source>
        <dbReference type="ARBA" id="ARBA00022968"/>
    </source>
</evidence>
<evidence type="ECO:0000256" key="5">
    <source>
        <dbReference type="ARBA" id="ARBA00023034"/>
    </source>
</evidence>
<accession>A0A7J0FM37</accession>
<dbReference type="GO" id="GO:0005802">
    <property type="term" value="C:trans-Golgi network"/>
    <property type="evidence" value="ECO:0007669"/>
    <property type="project" value="TreeGrafter"/>
</dbReference>
<keyword evidence="2" id="KW-0328">Glycosyltransferase</keyword>
<dbReference type="AlphaFoldDB" id="A0A7J0FM37"/>
<sequence length="270" mass="30517">MSYSIDTRIKDWDVKRRDWLEHHPVICAGDWDVVLSGSQSWPCKNPMGDHLLLRLSKNKVDLSDKRLRSVLQQRLVAPEDGLLWGQDLSCSGRDGGPPGGRSGSFELSRMPCARIWILSRPWRDSLYKDRRELLEESERGEGVEEIHAEIVREHYAAGVWEAIVKEGDSFFGVSTVYIGLMGNRRPTWWMRSSTTPCTTVATLLGPVLSLSTHRGDVMVTPKLVFFTAVLKTRSNSVKPSRIACQVIENRLSATTFSSMFDFLSSPLLHK</sequence>
<keyword evidence="4" id="KW-0812">Transmembrane</keyword>
<keyword evidence="7" id="KW-1185">Reference proteome</keyword>
<organism evidence="6 7">
    <name type="scientific">Actinidia rufa</name>
    <dbReference type="NCBI Taxonomy" id="165716"/>
    <lineage>
        <taxon>Eukaryota</taxon>
        <taxon>Viridiplantae</taxon>
        <taxon>Streptophyta</taxon>
        <taxon>Embryophyta</taxon>
        <taxon>Tracheophyta</taxon>
        <taxon>Spermatophyta</taxon>
        <taxon>Magnoliopsida</taxon>
        <taxon>eudicotyledons</taxon>
        <taxon>Gunneridae</taxon>
        <taxon>Pentapetalae</taxon>
        <taxon>asterids</taxon>
        <taxon>Ericales</taxon>
        <taxon>Actinidiaceae</taxon>
        <taxon>Actinidia</taxon>
    </lineage>
</organism>
<evidence type="ECO:0000256" key="1">
    <source>
        <dbReference type="ARBA" id="ARBA00004323"/>
    </source>
</evidence>
<dbReference type="GO" id="GO:0005768">
    <property type="term" value="C:endosome"/>
    <property type="evidence" value="ECO:0007669"/>
    <property type="project" value="TreeGrafter"/>
</dbReference>
<dbReference type="Proteomes" id="UP000585474">
    <property type="component" value="Unassembled WGS sequence"/>
</dbReference>
<evidence type="ECO:0000313" key="7">
    <source>
        <dbReference type="Proteomes" id="UP000585474"/>
    </source>
</evidence>
<evidence type="ECO:0000256" key="2">
    <source>
        <dbReference type="ARBA" id="ARBA00022676"/>
    </source>
</evidence>
<comment type="subcellular location">
    <subcellularLocation>
        <location evidence="1">Golgi apparatus membrane</location>
        <topology evidence="1">Single-pass type II membrane protein</topology>
    </subcellularLocation>
</comment>
<keyword evidence="5" id="KW-0333">Golgi apparatus</keyword>
<dbReference type="PANTHER" id="PTHR31311:SF3">
    <property type="entry name" value="GLYCOSYLTRANSFERASE 7-RELATED"/>
    <property type="match status" value="1"/>
</dbReference>
<dbReference type="PANTHER" id="PTHR31311">
    <property type="entry name" value="XYLOGLUCAN 6-XYLOSYLTRANSFERASE 5-RELATED-RELATED"/>
    <property type="match status" value="1"/>
</dbReference>
<dbReference type="GO" id="GO:0008378">
    <property type="term" value="F:galactosyltransferase activity"/>
    <property type="evidence" value="ECO:0007669"/>
    <property type="project" value="TreeGrafter"/>
</dbReference>
<evidence type="ECO:0000256" key="3">
    <source>
        <dbReference type="ARBA" id="ARBA00022679"/>
    </source>
</evidence>
<gene>
    <name evidence="6" type="ORF">Acr_13g0008370</name>
</gene>
<dbReference type="EMBL" id="BJWL01000013">
    <property type="protein sequence ID" value="GFY99436.1"/>
    <property type="molecule type" value="Genomic_DNA"/>
</dbReference>
<name>A0A7J0FM37_9ERIC</name>
<proteinExistence type="predicted"/>
<dbReference type="OrthoDB" id="205108at2759"/>
<dbReference type="InterPro" id="IPR008630">
    <property type="entry name" value="Glyco_trans_34"/>
</dbReference>
<keyword evidence="3 6" id="KW-0808">Transferase</keyword>
<keyword evidence="4" id="KW-0735">Signal-anchor</keyword>
<comment type="caution">
    <text evidence="6">The sequence shown here is derived from an EMBL/GenBank/DDBJ whole genome shotgun (WGS) entry which is preliminary data.</text>
</comment>
<evidence type="ECO:0000313" key="6">
    <source>
        <dbReference type="EMBL" id="GFY99436.1"/>
    </source>
</evidence>
<reference evidence="6 7" key="1">
    <citation type="submission" date="2019-07" db="EMBL/GenBank/DDBJ databases">
        <title>De Novo Assembly of kiwifruit Actinidia rufa.</title>
        <authorList>
            <person name="Sugita-Konishi S."/>
            <person name="Sato K."/>
            <person name="Mori E."/>
            <person name="Abe Y."/>
            <person name="Kisaki G."/>
            <person name="Hamano K."/>
            <person name="Suezawa K."/>
            <person name="Otani M."/>
            <person name="Fukuda T."/>
            <person name="Manabe T."/>
            <person name="Gomi K."/>
            <person name="Tabuchi M."/>
            <person name="Akimitsu K."/>
            <person name="Kataoka I."/>
        </authorList>
    </citation>
    <scope>NUCLEOTIDE SEQUENCE [LARGE SCALE GENOMIC DNA]</scope>
    <source>
        <strain evidence="7">cv. Fuchu</strain>
    </source>
</reference>
<protein>
    <submittedName>
        <fullName evidence="6">Galactosyl transferase GMA12/MNN10 family protein</fullName>
    </submittedName>
</protein>